<dbReference type="Proteomes" id="UP000198861">
    <property type="component" value="Unassembled WGS sequence"/>
</dbReference>
<feature type="transmembrane region" description="Helical" evidence="7">
    <location>
        <begin position="192"/>
        <end position="212"/>
    </location>
</feature>
<evidence type="ECO:0000313" key="12">
    <source>
        <dbReference type="Proteomes" id="UP000199579"/>
    </source>
</evidence>
<feature type="compositionally biased region" description="Basic and acidic residues" evidence="6">
    <location>
        <begin position="327"/>
        <end position="336"/>
    </location>
</feature>
<evidence type="ECO:0000256" key="4">
    <source>
        <dbReference type="ARBA" id="ARBA00022989"/>
    </source>
</evidence>
<dbReference type="GO" id="GO:0016020">
    <property type="term" value="C:membrane"/>
    <property type="evidence" value="ECO:0007669"/>
    <property type="project" value="UniProtKB-SubCell"/>
</dbReference>
<evidence type="ECO:0000256" key="2">
    <source>
        <dbReference type="ARBA" id="ARBA00007362"/>
    </source>
</evidence>
<comment type="similarity">
    <text evidence="2">Belongs to the EamA transporter family.</text>
</comment>
<feature type="transmembrane region" description="Helical" evidence="7">
    <location>
        <begin position="38"/>
        <end position="57"/>
    </location>
</feature>
<gene>
    <name evidence="9" type="ORF">SAMN04244571_04782</name>
    <name evidence="10" type="ORF">SAMN04244574_04377</name>
</gene>
<sequence length="363" mass="39157">MDPRVAQRRYLLLILCSTFLQGSSFVASKVVLTELPPVWLATLRFFVAALSLLPWLWLRHRNRVAGGMAVPITALPWLRLAVIGLLQTAGVMAFLTMGLTQTTASKAAILMASNPLLVALLAGILLKERVRPQTWLGLLLAFAGVVVCIGVQSVMSGAIGYGEVLVMAGSACWAFATLASKRFRLAIDTWTLAFWQMLIGAAALTLLAAWRGEPFVLPTDTAAAFLWLAIPASTGAMGLWFACVACGWCCPHQWLPVPVSPLCCTHCLCHRGRNALHPRIAGWCDDRRGHRPTVPDTGRAACSSSDFPGEHAMTGSVAIARPGKLNARNEIDRGADDPAQPSDGSRPCLHRPPHQGLERQKTS</sequence>
<keyword evidence="11" id="KW-1185">Reference proteome</keyword>
<keyword evidence="3 7" id="KW-0812">Transmembrane</keyword>
<dbReference type="EMBL" id="FOKJ01000187">
    <property type="protein sequence ID" value="SFB65194.1"/>
    <property type="molecule type" value="Genomic_DNA"/>
</dbReference>
<dbReference type="EMBL" id="FOSX01000130">
    <property type="protein sequence ID" value="SFL46102.1"/>
    <property type="molecule type" value="Genomic_DNA"/>
</dbReference>
<proteinExistence type="inferred from homology"/>
<comment type="subcellular location">
    <subcellularLocation>
        <location evidence="1">Membrane</location>
        <topology evidence="1">Multi-pass membrane protein</topology>
    </subcellularLocation>
</comment>
<feature type="transmembrane region" description="Helical" evidence="7">
    <location>
        <begin position="224"/>
        <end position="250"/>
    </location>
</feature>
<evidence type="ECO:0000256" key="6">
    <source>
        <dbReference type="SAM" id="MobiDB-lite"/>
    </source>
</evidence>
<feature type="transmembrane region" description="Helical" evidence="7">
    <location>
        <begin position="77"/>
        <end position="95"/>
    </location>
</feature>
<organism evidence="10 12">
    <name type="scientific">Azotobacter beijerinckii</name>
    <dbReference type="NCBI Taxonomy" id="170623"/>
    <lineage>
        <taxon>Bacteria</taxon>
        <taxon>Pseudomonadati</taxon>
        <taxon>Pseudomonadota</taxon>
        <taxon>Gammaproteobacteria</taxon>
        <taxon>Pseudomonadales</taxon>
        <taxon>Pseudomonadaceae</taxon>
        <taxon>Azotobacter</taxon>
    </lineage>
</organism>
<evidence type="ECO:0000256" key="5">
    <source>
        <dbReference type="ARBA" id="ARBA00023136"/>
    </source>
</evidence>
<evidence type="ECO:0000313" key="11">
    <source>
        <dbReference type="Proteomes" id="UP000198861"/>
    </source>
</evidence>
<dbReference type="Pfam" id="PF00892">
    <property type="entry name" value="EamA"/>
    <property type="match status" value="2"/>
</dbReference>
<dbReference type="PANTHER" id="PTHR32322:SF2">
    <property type="entry name" value="EAMA DOMAIN-CONTAINING PROTEIN"/>
    <property type="match status" value="1"/>
</dbReference>
<reference evidence="9 11" key="2">
    <citation type="submission" date="2016-10" db="EMBL/GenBank/DDBJ databases">
        <authorList>
            <person name="Varghese N."/>
            <person name="Submissions S."/>
        </authorList>
    </citation>
    <scope>NUCLEOTIDE SEQUENCE [LARGE SCALE GENOMIC DNA]</scope>
    <source>
        <strain evidence="9 11">DSM 282</strain>
    </source>
</reference>
<name>A0A1I4HVC5_9GAMM</name>
<feature type="transmembrane region" description="Helical" evidence="7">
    <location>
        <begin position="107"/>
        <end position="126"/>
    </location>
</feature>
<evidence type="ECO:0000313" key="10">
    <source>
        <dbReference type="EMBL" id="SFL46102.1"/>
    </source>
</evidence>
<keyword evidence="5 7" id="KW-0472">Membrane</keyword>
<evidence type="ECO:0000259" key="8">
    <source>
        <dbReference type="Pfam" id="PF00892"/>
    </source>
</evidence>
<dbReference type="AlphaFoldDB" id="A0A1I4HVC5"/>
<evidence type="ECO:0000256" key="3">
    <source>
        <dbReference type="ARBA" id="ARBA00022692"/>
    </source>
</evidence>
<evidence type="ECO:0000313" key="9">
    <source>
        <dbReference type="EMBL" id="SFB65194.1"/>
    </source>
</evidence>
<feature type="domain" description="EamA" evidence="8">
    <location>
        <begin position="10"/>
        <end position="147"/>
    </location>
</feature>
<accession>A0A1I4HVC5</accession>
<keyword evidence="4 7" id="KW-1133">Transmembrane helix</keyword>
<evidence type="ECO:0000256" key="7">
    <source>
        <dbReference type="SAM" id="Phobius"/>
    </source>
</evidence>
<dbReference type="InterPro" id="IPR000620">
    <property type="entry name" value="EamA_dom"/>
</dbReference>
<dbReference type="InterPro" id="IPR050638">
    <property type="entry name" value="AA-Vitamin_Transporters"/>
</dbReference>
<dbReference type="PANTHER" id="PTHR32322">
    <property type="entry name" value="INNER MEMBRANE TRANSPORTER"/>
    <property type="match status" value="1"/>
</dbReference>
<dbReference type="Proteomes" id="UP000199579">
    <property type="component" value="Unassembled WGS sequence"/>
</dbReference>
<feature type="transmembrane region" description="Helical" evidence="7">
    <location>
        <begin position="135"/>
        <end position="155"/>
    </location>
</feature>
<dbReference type="SUPFAM" id="SSF103481">
    <property type="entry name" value="Multidrug resistance efflux transporter EmrE"/>
    <property type="match status" value="1"/>
</dbReference>
<feature type="region of interest" description="Disordered" evidence="6">
    <location>
        <begin position="320"/>
        <end position="363"/>
    </location>
</feature>
<reference evidence="10 12" key="1">
    <citation type="submission" date="2016-10" db="EMBL/GenBank/DDBJ databases">
        <authorList>
            <person name="de Groot N.N."/>
        </authorList>
    </citation>
    <scope>NUCLEOTIDE SEQUENCE [LARGE SCALE GENOMIC DNA]</scope>
    <source>
        <strain evidence="10 12">DSM 381</strain>
    </source>
</reference>
<dbReference type="RefSeq" id="WP_244541208.1">
    <property type="nucleotide sequence ID" value="NZ_FOKJ01000187.1"/>
</dbReference>
<feature type="domain" description="EamA" evidence="8">
    <location>
        <begin position="161"/>
        <end position="242"/>
    </location>
</feature>
<dbReference type="InterPro" id="IPR037185">
    <property type="entry name" value="EmrE-like"/>
</dbReference>
<protein>
    <submittedName>
        <fullName evidence="10">Permease of the drug/metabolite transporter (DMT) superfamily</fullName>
    </submittedName>
</protein>
<evidence type="ECO:0000256" key="1">
    <source>
        <dbReference type="ARBA" id="ARBA00004141"/>
    </source>
</evidence>
<feature type="transmembrane region" description="Helical" evidence="7">
    <location>
        <begin position="161"/>
        <end position="180"/>
    </location>
</feature>